<accession>A0A1N6E751</accession>
<reference evidence="2" key="1">
    <citation type="submission" date="2016-11" db="EMBL/GenBank/DDBJ databases">
        <authorList>
            <person name="Varghese N."/>
            <person name="Submissions S."/>
        </authorList>
    </citation>
    <scope>NUCLEOTIDE SEQUENCE [LARGE SCALE GENOMIC DNA]</scope>
    <source>
        <strain evidence="2">DSM 15292</strain>
    </source>
</reference>
<dbReference type="OrthoDB" id="980950at2"/>
<organism evidence="1 2">
    <name type="scientific">Algoriphagus halophilus</name>
    <dbReference type="NCBI Taxonomy" id="226505"/>
    <lineage>
        <taxon>Bacteria</taxon>
        <taxon>Pseudomonadati</taxon>
        <taxon>Bacteroidota</taxon>
        <taxon>Cytophagia</taxon>
        <taxon>Cytophagales</taxon>
        <taxon>Cyclobacteriaceae</taxon>
        <taxon>Algoriphagus</taxon>
    </lineage>
</organism>
<proteinExistence type="predicted"/>
<dbReference type="Proteomes" id="UP000185221">
    <property type="component" value="Unassembled WGS sequence"/>
</dbReference>
<evidence type="ECO:0000313" key="1">
    <source>
        <dbReference type="EMBL" id="SIN78858.1"/>
    </source>
</evidence>
<protein>
    <submittedName>
        <fullName evidence="1">Uncharacterized protein</fullName>
    </submittedName>
</protein>
<dbReference type="RefSeq" id="WP_143185896.1">
    <property type="nucleotide sequence ID" value="NZ_FSRC01000001.1"/>
</dbReference>
<name>A0A1N6E751_9BACT</name>
<evidence type="ECO:0000313" key="2">
    <source>
        <dbReference type="Proteomes" id="UP000185221"/>
    </source>
</evidence>
<gene>
    <name evidence="1" type="ORF">SAMN05444394_1797</name>
</gene>
<dbReference type="AlphaFoldDB" id="A0A1N6E751"/>
<keyword evidence="2" id="KW-1185">Reference proteome</keyword>
<dbReference type="EMBL" id="FSRC01000001">
    <property type="protein sequence ID" value="SIN78858.1"/>
    <property type="molecule type" value="Genomic_DNA"/>
</dbReference>
<sequence length="125" mass="13925">MKQLIILLFTVFMLWSCSEKEHPTGVLIRVENSSSVDFEDILISSGASQVEFGKVAGGSKSDYKFFESAYRYGYVKLNADGKELVIQPFDYVGETPLSPGYYTYQLDLENPGTSSSNLTLELVVD</sequence>